<dbReference type="OrthoDB" id="627262at2759"/>
<dbReference type="PROSITE" id="PS50850">
    <property type="entry name" value="MFS"/>
    <property type="match status" value="1"/>
</dbReference>
<feature type="transmembrane region" description="Helical" evidence="8">
    <location>
        <begin position="79"/>
        <end position="99"/>
    </location>
</feature>
<dbReference type="InterPro" id="IPR045035">
    <property type="entry name" value="YSL-like"/>
</dbReference>
<evidence type="ECO:0000256" key="4">
    <source>
        <dbReference type="ARBA" id="ARBA00022692"/>
    </source>
</evidence>
<feature type="transmembrane region" description="Helical" evidence="8">
    <location>
        <begin position="56"/>
        <end position="73"/>
    </location>
</feature>
<feature type="transmembrane region" description="Helical" evidence="8">
    <location>
        <begin position="467"/>
        <end position="486"/>
    </location>
</feature>
<dbReference type="InterPro" id="IPR036259">
    <property type="entry name" value="MFS_trans_sf"/>
</dbReference>
<reference evidence="10" key="2">
    <citation type="journal article" date="2023" name="IMA Fungus">
        <title>Comparative genomic study of the Penicillium genus elucidates a diverse pangenome and 15 lateral gene transfer events.</title>
        <authorList>
            <person name="Petersen C."/>
            <person name="Sorensen T."/>
            <person name="Nielsen M.R."/>
            <person name="Sondergaard T.E."/>
            <person name="Sorensen J.L."/>
            <person name="Fitzpatrick D.A."/>
            <person name="Frisvad J.C."/>
            <person name="Nielsen K.L."/>
        </authorList>
    </citation>
    <scope>NUCLEOTIDE SEQUENCE</scope>
    <source>
        <strain evidence="10">IBT 29495</strain>
    </source>
</reference>
<keyword evidence="11" id="KW-1185">Reference proteome</keyword>
<keyword evidence="5 8" id="KW-1133">Transmembrane helix</keyword>
<feature type="compositionally biased region" description="Basic and acidic residues" evidence="7">
    <location>
        <begin position="242"/>
        <end position="259"/>
    </location>
</feature>
<evidence type="ECO:0000256" key="7">
    <source>
        <dbReference type="SAM" id="MobiDB-lite"/>
    </source>
</evidence>
<dbReference type="Proteomes" id="UP001149954">
    <property type="component" value="Unassembled WGS sequence"/>
</dbReference>
<dbReference type="FunFam" id="1.20.1250.20:FF:000011">
    <property type="entry name" value="MFS multidrug transporter, putative"/>
    <property type="match status" value="1"/>
</dbReference>
<feature type="transmembrane region" description="Helical" evidence="8">
    <location>
        <begin position="892"/>
        <end position="910"/>
    </location>
</feature>
<feature type="region of interest" description="Disordered" evidence="7">
    <location>
        <begin position="22"/>
        <end position="50"/>
    </location>
</feature>
<feature type="transmembrane region" description="Helical" evidence="8">
    <location>
        <begin position="1193"/>
        <end position="1212"/>
    </location>
</feature>
<dbReference type="Pfam" id="PF07690">
    <property type="entry name" value="MFS_1"/>
    <property type="match status" value="1"/>
</dbReference>
<dbReference type="CDD" id="cd17323">
    <property type="entry name" value="MFS_Tpo1_MDR_like"/>
    <property type="match status" value="1"/>
</dbReference>
<feature type="transmembrane region" description="Helical" evidence="8">
    <location>
        <begin position="946"/>
        <end position="968"/>
    </location>
</feature>
<feature type="transmembrane region" description="Helical" evidence="8">
    <location>
        <begin position="922"/>
        <end position="940"/>
    </location>
</feature>
<dbReference type="GO" id="GO:0035673">
    <property type="term" value="F:oligopeptide transmembrane transporter activity"/>
    <property type="evidence" value="ECO:0007669"/>
    <property type="project" value="InterPro"/>
</dbReference>
<feature type="compositionally biased region" description="Polar residues" evidence="7">
    <location>
        <begin position="37"/>
        <end position="50"/>
    </location>
</feature>
<feature type="transmembrane region" description="Helical" evidence="8">
    <location>
        <begin position="1166"/>
        <end position="1187"/>
    </location>
</feature>
<dbReference type="SUPFAM" id="SSF103473">
    <property type="entry name" value="MFS general substrate transporter"/>
    <property type="match status" value="1"/>
</dbReference>
<feature type="compositionally biased region" description="Polar residues" evidence="7">
    <location>
        <begin position="231"/>
        <end position="241"/>
    </location>
</feature>
<evidence type="ECO:0000313" key="11">
    <source>
        <dbReference type="Proteomes" id="UP001149954"/>
    </source>
</evidence>
<dbReference type="InterPro" id="IPR020846">
    <property type="entry name" value="MFS_dom"/>
</dbReference>
<feature type="transmembrane region" description="Helical" evidence="8">
    <location>
        <begin position="1014"/>
        <end position="1040"/>
    </location>
</feature>
<accession>A0A9W9XIV5</accession>
<keyword evidence="4 8" id="KW-0812">Transmembrane</keyword>
<feature type="transmembrane region" description="Helical" evidence="8">
    <location>
        <begin position="1126"/>
        <end position="1145"/>
    </location>
</feature>
<gene>
    <name evidence="10" type="ORF">N7463_009890</name>
</gene>
<evidence type="ECO:0000259" key="9">
    <source>
        <dbReference type="PROSITE" id="PS50850"/>
    </source>
</evidence>
<comment type="subcellular location">
    <subcellularLocation>
        <location evidence="1">Membrane</location>
        <topology evidence="1">Multi-pass membrane protein</topology>
    </subcellularLocation>
</comment>
<proteinExistence type="inferred from homology"/>
<comment type="caution">
    <text evidence="10">The sequence shown here is derived from an EMBL/GenBank/DDBJ whole genome shotgun (WGS) entry which is preliminary data.</text>
</comment>
<dbReference type="Pfam" id="PF03169">
    <property type="entry name" value="OPT"/>
    <property type="match status" value="1"/>
</dbReference>
<feature type="transmembrane region" description="Helical" evidence="8">
    <location>
        <begin position="364"/>
        <end position="386"/>
    </location>
</feature>
<dbReference type="InterPro" id="IPR004813">
    <property type="entry name" value="OPT"/>
</dbReference>
<feature type="region of interest" description="Disordered" evidence="7">
    <location>
        <begin position="216"/>
        <end position="259"/>
    </location>
</feature>
<dbReference type="PANTHER" id="PTHR31645:SF0">
    <property type="entry name" value="OLIGOPEPTIDE TRANSPORTER YGL114W-RELATED"/>
    <property type="match status" value="1"/>
</dbReference>
<keyword evidence="6 8" id="KW-0472">Membrane</keyword>
<evidence type="ECO:0000256" key="2">
    <source>
        <dbReference type="ARBA" id="ARBA00008807"/>
    </source>
</evidence>
<feature type="transmembrane region" description="Helical" evidence="8">
    <location>
        <begin position="167"/>
        <end position="185"/>
    </location>
</feature>
<sequence>LMNYQAISMDGNVSEQRHRIVERPSLDHPPIDPIDDSTINHQAPATSPQSFTPRSLLVGLIIGALITFSNTYFGLQTGWISTMAMPSALIGFSVFKVLSKYLSFPFTPIENVLIQTVAGAVGTMPLGCGFVGVIPALEFLLKPGEDGPEGDGGEGEGGPLKLGFWKLVIWSLGVCLFGVVFAVPLRKEVIVREKLPFPSGTASALMLKVLHSSGSKEKTIAPESSRAGILNTETEPASQWQEDTRPLKDGDAEDQASKEQDWRSKMRILVGAFTLSGAYTLFSYFVPIVREVPLFGASMKSDWLWALNPSPAYIGQGIIMGPSTCMHMLFGAVLGWGVLSPLAKTRGWAPGPVDDWEKDGSKAWIVWISLAIMLADSLVSLGWLVVRPIMNNSPRWIAWVRSTRAGEWIALRFQSSQHSYINYSALESESHLLSHENDDAHNTQITTSEEEEEEDAPSSQLISTRTVVILLPLTLILNVVCMHFAFGDIISPFLSTLATLLAVLLSIMGVRALGETDLNPVSGISKLTQLLFSLATPASHFSRRTALVTNLLAGAVSESGALQAGDMMQDLKTGHLLGASPKAQFYGQIIGSIVGAVLSTAVYKLYVNVYEVPGEMFKIPTAYVWIFTARLVTGQGLPTMAGQASFIAGIVWAFLTALRIAAASPSFARNGKPPAWRAWIPGGIAVAVGIFNEPSFTLARAIGGIIAWWWSRKHSKSKANHQVSNGDSTSMGIPTDAELPVEQRISTSTEQTSAKEDAASSSIVVLASGLILGEGIMSIVNLLLASAHVPNLGLGKVLIPTMTRIWPKGSLINVQAEAEKDPVSLDPAYLVKWDQDDVLNPQNWTPRYKWWVTFQLGMLALAGSLGSSITTPADDTIAKYTGVSSEVAVLDVSLYIKPSLGFVFGPIVWAPLSEICGRRISILPAVFCLALFSIGTGVSTNATSMFITRFFAGFFGSAPISNVTAALGDIWNKETRGTAVSLYSVAVNGGPALGPVIGAALMLNPNMGWRWTAYIHAIWVFAVFTLTFFCLPEVYPLVLLKRKAQQLRKDTNDSRFYHPHEHLKLDVKSVLTKQLARPLRMLFTEPIVTCIAFYASFVYGVMYLTLEVFPIAFQQSRGWNHLVGSLPFLGLLIGVICSVGLNIWNQYRYNQISKEANGKTVPEARLPPMAFGAVFFVVGLFWFAWTAQPPHHWILPCLAAVFIGFGFNCIFQQCLNFLIDVYKIYAASSTAAVTFLRSLLAAGLPLAAKPMIKALGIGPAVSIIGAVAAVLLPVPFLFMKYGPKLRGLSKLAPVDS</sequence>
<feature type="transmembrane region" description="Helical" evidence="8">
    <location>
        <begin position="1224"/>
        <end position="1248"/>
    </location>
</feature>
<dbReference type="PANTHER" id="PTHR31645">
    <property type="entry name" value="OLIGOPEPTIDE TRANSPORTER YGL114W-RELATED"/>
    <property type="match status" value="1"/>
</dbReference>
<organism evidence="10 11">
    <name type="scientific">Penicillium fimorum</name>
    <dbReference type="NCBI Taxonomy" id="1882269"/>
    <lineage>
        <taxon>Eukaryota</taxon>
        <taxon>Fungi</taxon>
        <taxon>Dikarya</taxon>
        <taxon>Ascomycota</taxon>
        <taxon>Pezizomycotina</taxon>
        <taxon>Eurotiomycetes</taxon>
        <taxon>Eurotiomycetidae</taxon>
        <taxon>Eurotiales</taxon>
        <taxon>Aspergillaceae</taxon>
        <taxon>Penicillium</taxon>
    </lineage>
</organism>
<evidence type="ECO:0000256" key="1">
    <source>
        <dbReference type="ARBA" id="ARBA00004141"/>
    </source>
</evidence>
<protein>
    <recommendedName>
        <fullName evidence="9">Major facilitator superfamily (MFS) profile domain-containing protein</fullName>
    </recommendedName>
</protein>
<evidence type="ECO:0000256" key="8">
    <source>
        <dbReference type="SAM" id="Phobius"/>
    </source>
</evidence>
<feature type="transmembrane region" description="Helical" evidence="8">
    <location>
        <begin position="850"/>
        <end position="872"/>
    </location>
</feature>
<feature type="transmembrane region" description="Helical" evidence="8">
    <location>
        <begin position="585"/>
        <end position="606"/>
    </location>
</feature>
<dbReference type="Gene3D" id="1.20.1250.20">
    <property type="entry name" value="MFS general substrate transporter like domains"/>
    <property type="match status" value="1"/>
</dbReference>
<feature type="transmembrane region" description="Helical" evidence="8">
    <location>
        <begin position="640"/>
        <end position="662"/>
    </location>
</feature>
<feature type="transmembrane region" description="Helical" evidence="8">
    <location>
        <begin position="492"/>
        <end position="513"/>
    </location>
</feature>
<feature type="domain" description="Major facilitator superfamily (MFS) profile" evidence="9">
    <location>
        <begin position="852"/>
        <end position="1283"/>
    </location>
</feature>
<name>A0A9W9XIV5_9EURO</name>
<keyword evidence="3" id="KW-0813">Transport</keyword>
<feature type="transmembrane region" description="Helical" evidence="8">
    <location>
        <begin position="268"/>
        <end position="289"/>
    </location>
</feature>
<reference evidence="10" key="1">
    <citation type="submission" date="2022-12" db="EMBL/GenBank/DDBJ databases">
        <authorList>
            <person name="Petersen C."/>
        </authorList>
    </citation>
    <scope>NUCLEOTIDE SEQUENCE</scope>
    <source>
        <strain evidence="10">IBT 29495</strain>
    </source>
</reference>
<dbReference type="EMBL" id="JAPWDS010000006">
    <property type="protein sequence ID" value="KAJ5493803.1"/>
    <property type="molecule type" value="Genomic_DNA"/>
</dbReference>
<comment type="similarity">
    <text evidence="2">Belongs to the oligopeptide OPT transporter family.</text>
</comment>
<feature type="transmembrane region" description="Helical" evidence="8">
    <location>
        <begin position="111"/>
        <end position="134"/>
    </location>
</feature>
<evidence type="ECO:0000256" key="5">
    <source>
        <dbReference type="ARBA" id="ARBA00022989"/>
    </source>
</evidence>
<dbReference type="NCBIfam" id="TIGR00728">
    <property type="entry name" value="OPT_sfam"/>
    <property type="match status" value="1"/>
</dbReference>
<feature type="transmembrane region" description="Helical" evidence="8">
    <location>
        <begin position="1254"/>
        <end position="1278"/>
    </location>
</feature>
<dbReference type="GO" id="GO:0000329">
    <property type="term" value="C:fungal-type vacuole membrane"/>
    <property type="evidence" value="ECO:0007669"/>
    <property type="project" value="TreeGrafter"/>
</dbReference>
<evidence type="ECO:0000256" key="6">
    <source>
        <dbReference type="ARBA" id="ARBA00023136"/>
    </source>
</evidence>
<dbReference type="InterPro" id="IPR011701">
    <property type="entry name" value="MFS"/>
</dbReference>
<feature type="transmembrane region" description="Helical" evidence="8">
    <location>
        <begin position="980"/>
        <end position="1002"/>
    </location>
</feature>
<evidence type="ECO:0000256" key="3">
    <source>
        <dbReference type="ARBA" id="ARBA00022448"/>
    </source>
</evidence>
<evidence type="ECO:0000313" key="10">
    <source>
        <dbReference type="EMBL" id="KAJ5493803.1"/>
    </source>
</evidence>
<feature type="transmembrane region" description="Helical" evidence="8">
    <location>
        <begin position="1087"/>
        <end position="1106"/>
    </location>
</feature>
<feature type="non-terminal residue" evidence="10">
    <location>
        <position position="1"/>
    </location>
</feature>